<feature type="transmembrane region" description="Helical" evidence="1">
    <location>
        <begin position="15"/>
        <end position="33"/>
    </location>
</feature>
<evidence type="ECO:0000313" key="3">
    <source>
        <dbReference type="Proteomes" id="UP000765509"/>
    </source>
</evidence>
<keyword evidence="3" id="KW-1185">Reference proteome</keyword>
<sequence length="102" mass="11827">MTDPDEPSSSPKPNLAFMFFKCYLNILFIIESFRKQDLKLQIPNEYDCHSHSQCQLFTPTTPTSILTTPSYPAVFSFVFQAKTDTITQWIRPPHDDLTPFHN</sequence>
<keyword evidence="1" id="KW-0812">Transmembrane</keyword>
<name>A0A9Q3BLZ8_9BASI</name>
<proteinExistence type="predicted"/>
<keyword evidence="1" id="KW-0472">Membrane</keyword>
<protein>
    <submittedName>
        <fullName evidence="2">Uncharacterized protein</fullName>
    </submittedName>
</protein>
<organism evidence="2 3">
    <name type="scientific">Austropuccinia psidii MF-1</name>
    <dbReference type="NCBI Taxonomy" id="1389203"/>
    <lineage>
        <taxon>Eukaryota</taxon>
        <taxon>Fungi</taxon>
        <taxon>Dikarya</taxon>
        <taxon>Basidiomycota</taxon>
        <taxon>Pucciniomycotina</taxon>
        <taxon>Pucciniomycetes</taxon>
        <taxon>Pucciniales</taxon>
        <taxon>Sphaerophragmiaceae</taxon>
        <taxon>Austropuccinia</taxon>
    </lineage>
</organism>
<evidence type="ECO:0000313" key="2">
    <source>
        <dbReference type="EMBL" id="MBW0467342.1"/>
    </source>
</evidence>
<dbReference type="EMBL" id="AVOT02001555">
    <property type="protein sequence ID" value="MBW0467342.1"/>
    <property type="molecule type" value="Genomic_DNA"/>
</dbReference>
<gene>
    <name evidence="2" type="ORF">O181_007057</name>
</gene>
<reference evidence="2" key="1">
    <citation type="submission" date="2021-03" db="EMBL/GenBank/DDBJ databases">
        <title>Draft genome sequence of rust myrtle Austropuccinia psidii MF-1, a brazilian biotype.</title>
        <authorList>
            <person name="Quecine M.C."/>
            <person name="Pachon D.M.R."/>
            <person name="Bonatelli M.L."/>
            <person name="Correr F.H."/>
            <person name="Franceschini L.M."/>
            <person name="Leite T.F."/>
            <person name="Margarido G.R.A."/>
            <person name="Almeida C.A."/>
            <person name="Ferrarezi J.A."/>
            <person name="Labate C.A."/>
        </authorList>
    </citation>
    <scope>NUCLEOTIDE SEQUENCE</scope>
    <source>
        <strain evidence="2">MF-1</strain>
    </source>
</reference>
<dbReference type="Proteomes" id="UP000765509">
    <property type="component" value="Unassembled WGS sequence"/>
</dbReference>
<keyword evidence="1" id="KW-1133">Transmembrane helix</keyword>
<evidence type="ECO:0000256" key="1">
    <source>
        <dbReference type="SAM" id="Phobius"/>
    </source>
</evidence>
<dbReference type="AlphaFoldDB" id="A0A9Q3BLZ8"/>
<accession>A0A9Q3BLZ8</accession>
<comment type="caution">
    <text evidence="2">The sequence shown here is derived from an EMBL/GenBank/DDBJ whole genome shotgun (WGS) entry which is preliminary data.</text>
</comment>